<reference evidence="1 2" key="1">
    <citation type="submission" date="2022-01" db="EMBL/GenBank/DDBJ databases">
        <title>Whole genome-based taxonomy of the Shewanellaceae.</title>
        <authorList>
            <person name="Martin-Rodriguez A.J."/>
        </authorList>
    </citation>
    <scope>NUCLEOTIDE SEQUENCE [LARGE SCALE GENOMIC DNA]</scope>
    <source>
        <strain evidence="1 2">DSM 17177</strain>
    </source>
</reference>
<dbReference type="RefSeq" id="WP_248938763.1">
    <property type="nucleotide sequence ID" value="NZ_JAKIKS010000006.1"/>
</dbReference>
<gene>
    <name evidence="1" type="ORF">L2764_03005</name>
</gene>
<protein>
    <submittedName>
        <fullName evidence="1">DUF3540 domain-containing protein</fullName>
    </submittedName>
</protein>
<evidence type="ECO:0000313" key="2">
    <source>
        <dbReference type="Proteomes" id="UP001203423"/>
    </source>
</evidence>
<dbReference type="Proteomes" id="UP001203423">
    <property type="component" value="Unassembled WGS sequence"/>
</dbReference>
<sequence length="217" mass="23324">MNSILLSSDMTFNELYTTTGSVVACESKGAYCVDTAQGEVAVSLAASCLLMPAVGDVCTVAIDEDGEGWLLAILVQADPSQGILAHSGALHIAAQGALHFKGQRIMSEAEEQMHFSAGEVSVHSQRMAMHTEEASLSANKTQVVTKVLSMVADKVEHVVELWMQRLGESFRIIKGHDEKQSGSSRQLVEKDAVTHAKNVISSAEKQMIMEAEKIHLG</sequence>
<dbReference type="EMBL" id="JAKIKS010000006">
    <property type="protein sequence ID" value="MCL1123477.1"/>
    <property type="molecule type" value="Genomic_DNA"/>
</dbReference>
<accession>A0ABT0L7X6</accession>
<evidence type="ECO:0000313" key="1">
    <source>
        <dbReference type="EMBL" id="MCL1123477.1"/>
    </source>
</evidence>
<dbReference type="Pfam" id="PF12059">
    <property type="entry name" value="DUF3540"/>
    <property type="match status" value="1"/>
</dbReference>
<dbReference type="InterPro" id="IPR021927">
    <property type="entry name" value="DUF3540"/>
</dbReference>
<comment type="caution">
    <text evidence="1">The sequence shown here is derived from an EMBL/GenBank/DDBJ whole genome shotgun (WGS) entry which is preliminary data.</text>
</comment>
<keyword evidence="2" id="KW-1185">Reference proteome</keyword>
<name>A0ABT0L7X6_9GAMM</name>
<proteinExistence type="predicted"/>
<organism evidence="1 2">
    <name type="scientific">Shewanella surugensis</name>
    <dbReference type="NCBI Taxonomy" id="212020"/>
    <lineage>
        <taxon>Bacteria</taxon>
        <taxon>Pseudomonadati</taxon>
        <taxon>Pseudomonadota</taxon>
        <taxon>Gammaproteobacteria</taxon>
        <taxon>Alteromonadales</taxon>
        <taxon>Shewanellaceae</taxon>
        <taxon>Shewanella</taxon>
    </lineage>
</organism>